<feature type="chain" id="PRO_5046691402" evidence="1">
    <location>
        <begin position="18"/>
        <end position="168"/>
    </location>
</feature>
<protein>
    <submittedName>
        <fullName evidence="2">Lipoprotein</fullName>
    </submittedName>
</protein>
<accession>A0ABM7RI28</accession>
<evidence type="ECO:0000313" key="2">
    <source>
        <dbReference type="EMBL" id="BCX46685.1"/>
    </source>
</evidence>
<dbReference type="Proteomes" id="UP001374893">
    <property type="component" value="Chromosome"/>
</dbReference>
<organism evidence="2 3">
    <name type="scientific">Haloferula helveola</name>
    <dbReference type="NCBI Taxonomy" id="490095"/>
    <lineage>
        <taxon>Bacteria</taxon>
        <taxon>Pseudomonadati</taxon>
        <taxon>Verrucomicrobiota</taxon>
        <taxon>Verrucomicrobiia</taxon>
        <taxon>Verrucomicrobiales</taxon>
        <taxon>Verrucomicrobiaceae</taxon>
        <taxon>Haloferula</taxon>
    </lineage>
</organism>
<dbReference type="EMBL" id="AP024702">
    <property type="protein sequence ID" value="BCX46685.1"/>
    <property type="molecule type" value="Genomic_DNA"/>
</dbReference>
<keyword evidence="3" id="KW-1185">Reference proteome</keyword>
<proteinExistence type="predicted"/>
<evidence type="ECO:0000313" key="3">
    <source>
        <dbReference type="Proteomes" id="UP001374893"/>
    </source>
</evidence>
<evidence type="ECO:0000256" key="1">
    <source>
        <dbReference type="SAM" id="SignalP"/>
    </source>
</evidence>
<keyword evidence="2" id="KW-0449">Lipoprotein</keyword>
<feature type="signal peptide" evidence="1">
    <location>
        <begin position="1"/>
        <end position="17"/>
    </location>
</feature>
<dbReference type="RefSeq" id="WP_338688510.1">
    <property type="nucleotide sequence ID" value="NZ_AP024702.1"/>
</dbReference>
<sequence>MIRLLALLLPIAFVSCAGYQLDGAKPAVLQDVRSIAVPMFKNDTLHPRAEAIATSSVADALVEDGTYRIASRADADAVLEGTVHLIDYVQIRSARLDTLRPEELQNTVTLNWTLRDAADPNKVLATGTSSGTSRFFVDSNLQTSRNNALPDALQRASEALVSRIANGF</sequence>
<gene>
    <name evidence="2" type="ORF">HAHE_05930</name>
</gene>
<dbReference type="PROSITE" id="PS51257">
    <property type="entry name" value="PROKAR_LIPOPROTEIN"/>
    <property type="match status" value="1"/>
</dbReference>
<keyword evidence="1" id="KW-0732">Signal</keyword>
<name>A0ABM7RI28_9BACT</name>
<dbReference type="InterPro" id="IPR007485">
    <property type="entry name" value="LPS_assembly_LptE"/>
</dbReference>
<reference evidence="2 3" key="1">
    <citation type="submission" date="2021-06" db="EMBL/GenBank/DDBJ databases">
        <title>Complete genome of Haloferula helveola possessing various polysaccharide degrading enzymes.</title>
        <authorList>
            <person name="Takami H."/>
            <person name="Huang C."/>
            <person name="Hamasaki K."/>
        </authorList>
    </citation>
    <scope>NUCLEOTIDE SEQUENCE [LARGE SCALE GENOMIC DNA]</scope>
    <source>
        <strain evidence="2 3">CN-1</strain>
    </source>
</reference>
<dbReference type="Pfam" id="PF04390">
    <property type="entry name" value="LptE"/>
    <property type="match status" value="1"/>
</dbReference>